<reference evidence="2" key="3">
    <citation type="submission" date="2019-06" db="EMBL/GenBank/DDBJ databases">
        <authorList>
            <person name="Le Quere A."/>
            <person name="Colella S."/>
        </authorList>
    </citation>
    <scope>NUCLEOTIDE SEQUENCE</scope>
    <source>
        <strain evidence="2">EmedicaeMD41</strain>
    </source>
</reference>
<dbReference type="RefSeq" id="WP_011975994.1">
    <property type="nucleotide sequence ID" value="NZ_ATYC01000022.1"/>
</dbReference>
<dbReference type="GeneID" id="61612843"/>
<dbReference type="EMBL" id="CABFNB010000088">
    <property type="protein sequence ID" value="VTZ61012.1"/>
    <property type="molecule type" value="Genomic_DNA"/>
</dbReference>
<name>A0A508WU89_9HYPH</name>
<dbReference type="Proteomes" id="UP000507954">
    <property type="component" value="Unassembled WGS sequence"/>
</dbReference>
<dbReference type="EMBL" id="NBUC01000035">
    <property type="protein sequence ID" value="PLU07835.1"/>
    <property type="molecule type" value="Genomic_DNA"/>
</dbReference>
<evidence type="ECO:0000313" key="2">
    <source>
        <dbReference type="EMBL" id="VTZ61012.1"/>
    </source>
</evidence>
<dbReference type="Gene3D" id="3.40.50.300">
    <property type="entry name" value="P-loop containing nucleotide triphosphate hydrolases"/>
    <property type="match status" value="1"/>
</dbReference>
<reference evidence="1" key="1">
    <citation type="submission" date="2017-04" db="EMBL/GenBank/DDBJ databases">
        <authorList>
            <person name="Porter S."/>
            <person name="Friesen M.L."/>
            <person name="Faber-Hammond J."/>
        </authorList>
    </citation>
    <scope>NUCLEOTIDE SEQUENCE</scope>
    <source>
        <strain evidence="1">Str16</strain>
    </source>
</reference>
<keyword evidence="3" id="KW-1185">Reference proteome</keyword>
<dbReference type="SUPFAM" id="SSF52540">
    <property type="entry name" value="P-loop containing nucleoside triphosphate hydrolases"/>
    <property type="match status" value="1"/>
</dbReference>
<proteinExistence type="predicted"/>
<gene>
    <name evidence="1" type="ORF">BMJ33_03750</name>
    <name evidence="2" type="ORF">EMEDMD4_230013</name>
</gene>
<organism evidence="2">
    <name type="scientific">Sinorhizobium medicae</name>
    <dbReference type="NCBI Taxonomy" id="110321"/>
    <lineage>
        <taxon>Bacteria</taxon>
        <taxon>Pseudomonadati</taxon>
        <taxon>Pseudomonadota</taxon>
        <taxon>Alphaproteobacteria</taxon>
        <taxon>Hyphomicrobiales</taxon>
        <taxon>Rhizobiaceae</taxon>
        <taxon>Sinorhizobium/Ensifer group</taxon>
        <taxon>Sinorhizobium</taxon>
    </lineage>
</organism>
<reference evidence="1 3" key="2">
    <citation type="journal article" date="2018" name="FEMS Microbiol. Ecol.">
        <title>Co-invading symbiotic mutualists of Medicago polymorpha retain high ancestral diversity and contain diverse accessory genomes.</title>
        <authorList>
            <person name="Porter S.S."/>
            <person name="Faber-Hammond J.J."/>
            <person name="Friesen M.L."/>
        </authorList>
    </citation>
    <scope>NUCLEOTIDE SEQUENCE [LARGE SCALE GENOMIC DNA]</scope>
    <source>
        <strain evidence="1 3">Str16</strain>
    </source>
</reference>
<accession>A0A508WU89</accession>
<protein>
    <submittedName>
        <fullName evidence="1">Stf0 sulfotransferase</fullName>
    </submittedName>
</protein>
<evidence type="ECO:0000313" key="1">
    <source>
        <dbReference type="EMBL" id="PLU07835.1"/>
    </source>
</evidence>
<dbReference type="InterPro" id="IPR027417">
    <property type="entry name" value="P-loop_NTPase"/>
</dbReference>
<evidence type="ECO:0000313" key="3">
    <source>
        <dbReference type="Proteomes" id="UP001190825"/>
    </source>
</evidence>
<dbReference type="AlphaFoldDB" id="A0A508WU89"/>
<dbReference type="Proteomes" id="UP001190825">
    <property type="component" value="Unassembled WGS sequence"/>
</dbReference>
<sequence>MLRRTVHAGLSTPDGGEKRVELDSYAFWQSYLELSGAQFMEFVYEELAADPAPFVNHLVAHMQVAPPAELRTSMAVQRDELTEQWIARFNEDRRSANLLAAYDRREHIPGKMKNFVRLGTRSLRPRYPFAF</sequence>